<evidence type="ECO:0000313" key="3">
    <source>
        <dbReference type="Proteomes" id="UP000399805"/>
    </source>
</evidence>
<feature type="compositionally biased region" description="Basic residues" evidence="1">
    <location>
        <begin position="137"/>
        <end position="156"/>
    </location>
</feature>
<dbReference type="EMBL" id="CABVGP010000001">
    <property type="protein sequence ID" value="VVJ18369.1"/>
    <property type="molecule type" value="Genomic_DNA"/>
</dbReference>
<feature type="region of interest" description="Disordered" evidence="1">
    <location>
        <begin position="83"/>
        <end position="183"/>
    </location>
</feature>
<dbReference type="AlphaFoldDB" id="A0A6I8LTD1"/>
<organism evidence="2 3">
    <name type="scientific">Amycolatopsis camponoti</name>
    <dbReference type="NCBI Taxonomy" id="2606593"/>
    <lineage>
        <taxon>Bacteria</taxon>
        <taxon>Bacillati</taxon>
        <taxon>Actinomycetota</taxon>
        <taxon>Actinomycetes</taxon>
        <taxon>Pseudonocardiales</taxon>
        <taxon>Pseudonocardiaceae</taxon>
        <taxon>Amycolatopsis</taxon>
    </lineage>
</organism>
<evidence type="ECO:0000313" key="2">
    <source>
        <dbReference type="EMBL" id="VVJ18369.1"/>
    </source>
</evidence>
<evidence type="ECO:0000256" key="1">
    <source>
        <dbReference type="SAM" id="MobiDB-lite"/>
    </source>
</evidence>
<dbReference type="Proteomes" id="UP000399805">
    <property type="component" value="Unassembled WGS sequence"/>
</dbReference>
<protein>
    <submittedName>
        <fullName evidence="2">Uncharacterized protein</fullName>
    </submittedName>
</protein>
<gene>
    <name evidence="2" type="ORF">AA23TX_03390</name>
</gene>
<accession>A0A6I8LTD1</accession>
<name>A0A6I8LTD1_9PSEU</name>
<feature type="compositionally biased region" description="Basic and acidic residues" evidence="1">
    <location>
        <begin position="174"/>
        <end position="183"/>
    </location>
</feature>
<sequence length="183" mass="20895">MTVTGSKEARCASISSKTPALIGTSRVFPPLGERTRAVADPANRALLLFLFVGVVRRQVLEVDWKQVKAAIYNRSTKTLAVYTTGRRDARSRRWLSGSPTRRTHTRSLTRPNQRPPRRPARPRVAGPRYRPPDRDRRRPLRTGHPGGHPHRSRRLRGMAADHGRGRTRQRRRALREADRPAPR</sequence>
<keyword evidence="3" id="KW-1185">Reference proteome</keyword>
<reference evidence="2 3" key="1">
    <citation type="submission" date="2019-09" db="EMBL/GenBank/DDBJ databases">
        <authorList>
            <person name="Leyn A S."/>
        </authorList>
    </citation>
    <scope>NUCLEOTIDE SEQUENCE [LARGE SCALE GENOMIC DNA]</scope>
    <source>
        <strain evidence="2">AA231_1</strain>
    </source>
</reference>
<proteinExistence type="predicted"/>